<evidence type="ECO:0000313" key="2">
    <source>
        <dbReference type="EMBL" id="HJE52311.1"/>
    </source>
</evidence>
<dbReference type="EMBL" id="DYZF01000257">
    <property type="protein sequence ID" value="HJE52311.1"/>
    <property type="molecule type" value="Genomic_DNA"/>
</dbReference>
<feature type="region of interest" description="Disordered" evidence="1">
    <location>
        <begin position="1"/>
        <end position="69"/>
    </location>
</feature>
<protein>
    <submittedName>
        <fullName evidence="2">Uncharacterized protein</fullName>
    </submittedName>
</protein>
<proteinExistence type="predicted"/>
<gene>
    <name evidence="2" type="ORF">K8V15_10140</name>
</gene>
<reference evidence="2" key="1">
    <citation type="journal article" date="2021" name="PeerJ">
        <title>Extensive microbial diversity within the chicken gut microbiome revealed by metagenomics and culture.</title>
        <authorList>
            <person name="Gilroy R."/>
            <person name="Ravi A."/>
            <person name="Getino M."/>
            <person name="Pursley I."/>
            <person name="Horton D.L."/>
            <person name="Alikhan N.F."/>
            <person name="Baker D."/>
            <person name="Gharbi K."/>
            <person name="Hall N."/>
            <person name="Watson M."/>
            <person name="Adriaenssens E.M."/>
            <person name="Foster-Nyarko E."/>
            <person name="Jarju S."/>
            <person name="Secka A."/>
            <person name="Antonio M."/>
            <person name="Oren A."/>
            <person name="Chaudhuri R.R."/>
            <person name="La Ragione R."/>
            <person name="Hildebrand F."/>
            <person name="Pallen M.J."/>
        </authorList>
    </citation>
    <scope>NUCLEOTIDE SEQUENCE</scope>
    <source>
        <strain evidence="2">ChiGjej3B3-7470</strain>
    </source>
</reference>
<name>A0A921JRL6_9ACTN</name>
<reference evidence="2" key="2">
    <citation type="submission" date="2021-09" db="EMBL/GenBank/DDBJ databases">
        <authorList>
            <person name="Gilroy R."/>
        </authorList>
    </citation>
    <scope>NUCLEOTIDE SEQUENCE</scope>
    <source>
        <strain evidence="2">ChiGjej3B3-7470</strain>
    </source>
</reference>
<organism evidence="2 3">
    <name type="scientific">Tessaracoccus flavescens</name>
    <dbReference type="NCBI Taxonomy" id="399497"/>
    <lineage>
        <taxon>Bacteria</taxon>
        <taxon>Bacillati</taxon>
        <taxon>Actinomycetota</taxon>
        <taxon>Actinomycetes</taxon>
        <taxon>Propionibacteriales</taxon>
        <taxon>Propionibacteriaceae</taxon>
        <taxon>Tessaracoccus</taxon>
    </lineage>
</organism>
<comment type="caution">
    <text evidence="2">The sequence shown here is derived from an EMBL/GenBank/DDBJ whole genome shotgun (WGS) entry which is preliminary data.</text>
</comment>
<feature type="compositionally biased region" description="Basic and acidic residues" evidence="1">
    <location>
        <begin position="1"/>
        <end position="19"/>
    </location>
</feature>
<dbReference type="AlphaFoldDB" id="A0A921JRL6"/>
<feature type="compositionally biased region" description="Acidic residues" evidence="1">
    <location>
        <begin position="52"/>
        <end position="61"/>
    </location>
</feature>
<evidence type="ECO:0000313" key="3">
    <source>
        <dbReference type="Proteomes" id="UP000712713"/>
    </source>
</evidence>
<feature type="compositionally biased region" description="Basic and acidic residues" evidence="1">
    <location>
        <begin position="30"/>
        <end position="40"/>
    </location>
</feature>
<accession>A0A921JRL6</accession>
<dbReference type="Proteomes" id="UP000712713">
    <property type="component" value="Unassembled WGS sequence"/>
</dbReference>
<sequence length="69" mass="7634">MSEPLDRRDDFKSNPEEPLHQGVDPDADGLLDRDPDEALRLGDAGRPLDDTRDADEPDGDDEATRSGSW</sequence>
<evidence type="ECO:0000256" key="1">
    <source>
        <dbReference type="SAM" id="MobiDB-lite"/>
    </source>
</evidence>